<dbReference type="RefSeq" id="XP_013892759.1">
    <property type="nucleotide sequence ID" value="XM_014037305.1"/>
</dbReference>
<dbReference type="GeneID" id="25731763"/>
<accession>A0A0D2LPR7</accession>
<evidence type="ECO:0000313" key="2">
    <source>
        <dbReference type="Proteomes" id="UP000054498"/>
    </source>
</evidence>
<protein>
    <submittedName>
        <fullName evidence="1">Uncharacterized protein</fullName>
    </submittedName>
</protein>
<reference evidence="1 2" key="1">
    <citation type="journal article" date="2013" name="BMC Genomics">
        <title>Reconstruction of the lipid metabolism for the microalga Monoraphidium neglectum from its genome sequence reveals characteristics suitable for biofuel production.</title>
        <authorList>
            <person name="Bogen C."/>
            <person name="Al-Dilaimi A."/>
            <person name="Albersmeier A."/>
            <person name="Wichmann J."/>
            <person name="Grundmann M."/>
            <person name="Rupp O."/>
            <person name="Lauersen K.J."/>
            <person name="Blifernez-Klassen O."/>
            <person name="Kalinowski J."/>
            <person name="Goesmann A."/>
            <person name="Mussgnug J.H."/>
            <person name="Kruse O."/>
        </authorList>
    </citation>
    <scope>NUCLEOTIDE SEQUENCE [LARGE SCALE GENOMIC DNA]</scope>
    <source>
        <strain evidence="1 2">SAG 48.87</strain>
    </source>
</reference>
<sequence length="325" mass="35036">MVKGRVPRTKDFTVNFRDDWEPSEKCAVQAAQARILQCMPLLAPLLPVKMSIEQLMPSCVVDIAPIIVAQFLDGRTGMSYGFLAYQLPTGPVEKCTKCTVLVTRSGCDKTSPHPNDDWILLSFDPDSLMLEVSRSLGDITSPSFDSWLILSQAAANVALARRFKAAGRSRRYVDMVENQGVALCHFHGFVRRAALPANVAYFGQDRLPLPCGSVESAVLTIQEKAAIAEKVLSCDRDVDYAGDVHVEPDHGCVVSCDFETLERIAGDSKFGLRYFETYKCGPAANGRCGCAGAGAGAGKAKGKGKGACGPLGLFEEWVPGAEPEP</sequence>
<proteinExistence type="predicted"/>
<evidence type="ECO:0000313" key="1">
    <source>
        <dbReference type="EMBL" id="KIY93739.1"/>
    </source>
</evidence>
<dbReference type="Proteomes" id="UP000054498">
    <property type="component" value="Unassembled WGS sequence"/>
</dbReference>
<dbReference type="EMBL" id="KK104553">
    <property type="protein sequence ID" value="KIY93739.1"/>
    <property type="molecule type" value="Genomic_DNA"/>
</dbReference>
<name>A0A0D2LPR7_9CHLO</name>
<dbReference type="OrthoDB" id="531723at2759"/>
<dbReference type="AlphaFoldDB" id="A0A0D2LPR7"/>
<keyword evidence="2" id="KW-1185">Reference proteome</keyword>
<dbReference type="KEGG" id="mng:MNEG_14222"/>
<gene>
    <name evidence="1" type="ORF">MNEG_14222</name>
</gene>
<organism evidence="1 2">
    <name type="scientific">Monoraphidium neglectum</name>
    <dbReference type="NCBI Taxonomy" id="145388"/>
    <lineage>
        <taxon>Eukaryota</taxon>
        <taxon>Viridiplantae</taxon>
        <taxon>Chlorophyta</taxon>
        <taxon>core chlorophytes</taxon>
        <taxon>Chlorophyceae</taxon>
        <taxon>CS clade</taxon>
        <taxon>Sphaeropleales</taxon>
        <taxon>Selenastraceae</taxon>
        <taxon>Monoraphidium</taxon>
    </lineage>
</organism>